<dbReference type="Proteomes" id="UP000751518">
    <property type="component" value="Unassembled WGS sequence"/>
</dbReference>
<evidence type="ECO:0000256" key="6">
    <source>
        <dbReference type="ARBA" id="ARBA00022989"/>
    </source>
</evidence>
<evidence type="ECO:0000256" key="8">
    <source>
        <dbReference type="SAM" id="Phobius"/>
    </source>
</evidence>
<dbReference type="PANTHER" id="PTHR30012">
    <property type="entry name" value="GENERAL SECRETION PATHWAY PROTEIN"/>
    <property type="match status" value="1"/>
</dbReference>
<keyword evidence="6 8" id="KW-1133">Transmembrane helix</keyword>
<evidence type="ECO:0000256" key="7">
    <source>
        <dbReference type="ARBA" id="ARBA00023136"/>
    </source>
</evidence>
<keyword evidence="3" id="KW-1003">Cell membrane</keyword>
<dbReference type="InterPro" id="IPR003004">
    <property type="entry name" value="GspF/PilC"/>
</dbReference>
<accession>A0A955LK48</accession>
<comment type="subcellular location">
    <subcellularLocation>
        <location evidence="1">Cell inner membrane</location>
        <topology evidence="1">Multi-pass membrane protein</topology>
    </subcellularLocation>
</comment>
<evidence type="ECO:0000256" key="4">
    <source>
        <dbReference type="ARBA" id="ARBA00022519"/>
    </source>
</evidence>
<protein>
    <submittedName>
        <fullName evidence="10">Type II secretion system F family protein</fullName>
    </submittedName>
</protein>
<comment type="similarity">
    <text evidence="2">Belongs to the GSP F family.</text>
</comment>
<evidence type="ECO:0000313" key="11">
    <source>
        <dbReference type="Proteomes" id="UP000751518"/>
    </source>
</evidence>
<dbReference type="InterPro" id="IPR042094">
    <property type="entry name" value="T2SS_GspF_sf"/>
</dbReference>
<feature type="domain" description="Type II secretion system protein GspF" evidence="9">
    <location>
        <begin position="30"/>
        <end position="152"/>
    </location>
</feature>
<evidence type="ECO:0000256" key="1">
    <source>
        <dbReference type="ARBA" id="ARBA00004429"/>
    </source>
</evidence>
<dbReference type="InterPro" id="IPR018076">
    <property type="entry name" value="T2SS_GspF_dom"/>
</dbReference>
<dbReference type="Gene3D" id="1.20.81.30">
    <property type="entry name" value="Type II secretion system (T2SS), domain F"/>
    <property type="match status" value="2"/>
</dbReference>
<dbReference type="PRINTS" id="PR00812">
    <property type="entry name" value="BCTERIALGSPF"/>
</dbReference>
<comment type="caution">
    <text evidence="10">The sequence shown here is derived from an EMBL/GenBank/DDBJ whole genome shotgun (WGS) entry which is preliminary data.</text>
</comment>
<organism evidence="10 11">
    <name type="scientific">candidate division WWE3 bacterium</name>
    <dbReference type="NCBI Taxonomy" id="2053526"/>
    <lineage>
        <taxon>Bacteria</taxon>
        <taxon>Katanobacteria</taxon>
    </lineage>
</organism>
<dbReference type="EMBL" id="JAGQKZ010000006">
    <property type="protein sequence ID" value="MCA9391816.1"/>
    <property type="molecule type" value="Genomic_DNA"/>
</dbReference>
<feature type="transmembrane region" description="Helical" evidence="8">
    <location>
        <begin position="171"/>
        <end position="202"/>
    </location>
</feature>
<proteinExistence type="inferred from homology"/>
<reference evidence="10" key="2">
    <citation type="journal article" date="2021" name="Microbiome">
        <title>Successional dynamics and alternative stable states in a saline activated sludge microbial community over 9 years.</title>
        <authorList>
            <person name="Wang Y."/>
            <person name="Ye J."/>
            <person name="Ju F."/>
            <person name="Liu L."/>
            <person name="Boyd J.A."/>
            <person name="Deng Y."/>
            <person name="Parks D.H."/>
            <person name="Jiang X."/>
            <person name="Yin X."/>
            <person name="Woodcroft B.J."/>
            <person name="Tyson G.W."/>
            <person name="Hugenholtz P."/>
            <person name="Polz M.F."/>
            <person name="Zhang T."/>
        </authorList>
    </citation>
    <scope>NUCLEOTIDE SEQUENCE</scope>
    <source>
        <strain evidence="10">HKST-UBA03</strain>
    </source>
</reference>
<reference evidence="10" key="1">
    <citation type="submission" date="2020-04" db="EMBL/GenBank/DDBJ databases">
        <authorList>
            <person name="Zhang T."/>
        </authorList>
    </citation>
    <scope>NUCLEOTIDE SEQUENCE</scope>
    <source>
        <strain evidence="10">HKST-UBA03</strain>
    </source>
</reference>
<gene>
    <name evidence="10" type="ORF">KC614_01260</name>
</gene>
<dbReference type="PANTHER" id="PTHR30012:SF0">
    <property type="entry name" value="TYPE II SECRETION SYSTEM PROTEIN F-RELATED"/>
    <property type="match status" value="1"/>
</dbReference>
<feature type="domain" description="Type II secretion system protein GspF" evidence="9">
    <location>
        <begin position="232"/>
        <end position="355"/>
    </location>
</feature>
<keyword evidence="5 8" id="KW-0812">Transmembrane</keyword>
<keyword evidence="7 8" id="KW-0472">Membrane</keyword>
<evidence type="ECO:0000256" key="3">
    <source>
        <dbReference type="ARBA" id="ARBA00022475"/>
    </source>
</evidence>
<dbReference type="GO" id="GO:0005886">
    <property type="term" value="C:plasma membrane"/>
    <property type="evidence" value="ECO:0007669"/>
    <property type="project" value="UniProtKB-SubCell"/>
</dbReference>
<feature type="transmembrane region" description="Helical" evidence="8">
    <location>
        <begin position="336"/>
        <end position="357"/>
    </location>
</feature>
<sequence>MKQDKAAKPKTKFSLNLPFGKPSAGQMAIFAKQLSVMVRTGLPVTEALGITAESTSGPLKKAILEVLKSVESGTTLADAFDNQPQAFSKLFVSTMRAGEVSGTLEDNLTSLATQLTNEKNLMGKVKSAMYYPIVVVIAAIVMGAIVAFVVLPKMTPIFNSLRIDLPFATKVLLWVANLFQAYGVIIIPAIVIGTLALVTVLAQRFAQPFTHLVLIKFPIVKRISKNLGLARFCRNLAMLLTSGLNIVEAFETTKDTIGNYYYAKALEKVSWHIGRGGKISESISEYEDLFPKIITRMVEMGEKTGQLEEVLAYLGEYYENEVDVAVRTFSSTLEPLLLLGVGGLVAFIALAIITPIYQLTGGI</sequence>
<dbReference type="AlphaFoldDB" id="A0A955LK48"/>
<feature type="transmembrane region" description="Helical" evidence="8">
    <location>
        <begin position="129"/>
        <end position="151"/>
    </location>
</feature>
<dbReference type="FunFam" id="1.20.81.30:FF:000001">
    <property type="entry name" value="Type II secretion system protein F"/>
    <property type="match status" value="2"/>
</dbReference>
<evidence type="ECO:0000259" key="9">
    <source>
        <dbReference type="Pfam" id="PF00482"/>
    </source>
</evidence>
<evidence type="ECO:0000256" key="2">
    <source>
        <dbReference type="ARBA" id="ARBA00005745"/>
    </source>
</evidence>
<name>A0A955LK48_UNCKA</name>
<dbReference type="Pfam" id="PF00482">
    <property type="entry name" value="T2SSF"/>
    <property type="match status" value="2"/>
</dbReference>
<keyword evidence="4" id="KW-0997">Cell inner membrane</keyword>
<evidence type="ECO:0000256" key="5">
    <source>
        <dbReference type="ARBA" id="ARBA00022692"/>
    </source>
</evidence>
<evidence type="ECO:0000313" key="10">
    <source>
        <dbReference type="EMBL" id="MCA9391816.1"/>
    </source>
</evidence>